<dbReference type="AlphaFoldDB" id="A0A5D3WI73"/>
<evidence type="ECO:0008006" key="3">
    <source>
        <dbReference type="Google" id="ProtNLM"/>
    </source>
</evidence>
<sequence>MSSAEYKVVETTTVTDESLEEIINTWVGHGWTLDTIHFAMRESSRRPAMAFVLFVRSAPENAGIGAGESSPRV</sequence>
<dbReference type="OrthoDB" id="5515705at2"/>
<dbReference type="RefSeq" id="WP_148896447.1">
    <property type="nucleotide sequence ID" value="NZ_VNIB01000010.1"/>
</dbReference>
<dbReference type="EMBL" id="VNIB01000010">
    <property type="protein sequence ID" value="TYO97550.1"/>
    <property type="molecule type" value="Genomic_DNA"/>
</dbReference>
<comment type="caution">
    <text evidence="1">The sequence shown here is derived from an EMBL/GenBank/DDBJ whole genome shotgun (WGS) entry which is preliminary data.</text>
</comment>
<proteinExistence type="predicted"/>
<evidence type="ECO:0000313" key="2">
    <source>
        <dbReference type="Proteomes" id="UP000324159"/>
    </source>
</evidence>
<dbReference type="Proteomes" id="UP000324159">
    <property type="component" value="Unassembled WGS sequence"/>
</dbReference>
<organism evidence="1 2">
    <name type="scientific">Geothermobacter ehrlichii</name>
    <dbReference type="NCBI Taxonomy" id="213224"/>
    <lineage>
        <taxon>Bacteria</taxon>
        <taxon>Pseudomonadati</taxon>
        <taxon>Thermodesulfobacteriota</taxon>
        <taxon>Desulfuromonadia</taxon>
        <taxon>Desulfuromonadales</taxon>
        <taxon>Geothermobacteraceae</taxon>
        <taxon>Geothermobacter</taxon>
    </lineage>
</organism>
<accession>A0A5D3WI73</accession>
<evidence type="ECO:0000313" key="1">
    <source>
        <dbReference type="EMBL" id="TYO97550.1"/>
    </source>
</evidence>
<reference evidence="1 2" key="1">
    <citation type="submission" date="2019-07" db="EMBL/GenBank/DDBJ databases">
        <title>Genomic Encyclopedia of Type Strains, Phase IV (KMG-IV): sequencing the most valuable type-strain genomes for metagenomic binning, comparative biology and taxonomic classification.</title>
        <authorList>
            <person name="Goeker M."/>
        </authorList>
    </citation>
    <scope>NUCLEOTIDE SEQUENCE [LARGE SCALE GENOMIC DNA]</scope>
    <source>
        <strain evidence="1 2">SS015</strain>
    </source>
</reference>
<keyword evidence="2" id="KW-1185">Reference proteome</keyword>
<name>A0A5D3WI73_9BACT</name>
<protein>
    <recommendedName>
        <fullName evidence="3">DUF4177 domain-containing protein</fullName>
    </recommendedName>
</protein>
<gene>
    <name evidence="1" type="ORF">EDC39_11090</name>
</gene>